<dbReference type="Proteomes" id="UP001148614">
    <property type="component" value="Unassembled WGS sequence"/>
</dbReference>
<dbReference type="VEuPathDB" id="FungiDB:F4678DRAFT_440422"/>
<accession>A0A9W8TNR8</accession>
<keyword evidence="4" id="KW-1185">Reference proteome</keyword>
<dbReference type="GO" id="GO:0004672">
    <property type="term" value="F:protein kinase activity"/>
    <property type="evidence" value="ECO:0007669"/>
    <property type="project" value="InterPro"/>
</dbReference>
<dbReference type="PANTHER" id="PTHR24347">
    <property type="entry name" value="SERINE/THREONINE-PROTEIN KINASE"/>
    <property type="match status" value="1"/>
</dbReference>
<dbReference type="PROSITE" id="PS50011">
    <property type="entry name" value="PROTEIN_KINASE_DOM"/>
    <property type="match status" value="1"/>
</dbReference>
<organism evidence="3 4">
    <name type="scientific">Xylaria arbuscula</name>
    <dbReference type="NCBI Taxonomy" id="114810"/>
    <lineage>
        <taxon>Eukaryota</taxon>
        <taxon>Fungi</taxon>
        <taxon>Dikarya</taxon>
        <taxon>Ascomycota</taxon>
        <taxon>Pezizomycotina</taxon>
        <taxon>Sordariomycetes</taxon>
        <taxon>Xylariomycetidae</taxon>
        <taxon>Xylariales</taxon>
        <taxon>Xylariaceae</taxon>
        <taxon>Xylaria</taxon>
    </lineage>
</organism>
<name>A0A9W8TNR8_9PEZI</name>
<sequence>MQPLLYVRDTGSLGGYLLSQSEIIRIVPYWEFHIYLLGTSPTSSMLDQIRKNNARLGGVGFLVKERLLGNGALAAVHLAVNLKSGRQLACKIHRLDHFQQLPGYSSTIRRILDETNILSRVAHVRVSSHTDALHHLEYADRAKPNLLKFVAAFRSSNILYTFTELAMGGDLFSIRLRYQDGLPEMDIKFIIRQILEAIHYLHQHQIAHRDLKPENIFLATGPTLPARIIVGDLGFAKAAASGRMTSSVGTERFIAPGQSYGREVDIWSVGMISLFLTTSDWGDLGCGKFFNQDTVDDSLTTTFGELHRRNKALSQDFMDFIRRCLSVKSSDRLTAEDSRDHPWFISSRSQLKHLIQKTTKYWKPSPIVHNSVQDLDLFDDAPHTVPTGKTKGDESDNIENIQQSHYFLGDSTRSETQQLVPNSLVIKLTTPNGDTMASQDELQFSDGTGDSTSTHNDDSEKHRKARPSLDVQLAQDYRDQQGLPPIGQGVDPELDEIDLQTTQSWPDERKSVVSEGGGPPRDFVTGRRLSNNGKSCVRCLQKGLRCTLNYIGKEAEPQCAACRRSKAPHCVRFQPLGEHSRGIPYYGPPWKNPNFVAGGPADKAATRLPSEQLEDVLREFYEGRSGYVMGHWMTASDAHNFALPPFNGADLPAWDRPKNYKEMKWEDVLPDWRNRSLNPLKRGEEDEGEDERENSKKELALAREISLLPPNPDGEDAETIRRRMERMQVGSTGGMKDDNLSLLRTLRRYQPREKNRCDIV</sequence>
<dbReference type="Pfam" id="PF00069">
    <property type="entry name" value="Pkinase"/>
    <property type="match status" value="1"/>
</dbReference>
<dbReference type="InterPro" id="IPR008271">
    <property type="entry name" value="Ser/Thr_kinase_AS"/>
</dbReference>
<comment type="caution">
    <text evidence="3">The sequence shown here is derived from an EMBL/GenBank/DDBJ whole genome shotgun (WGS) entry which is preliminary data.</text>
</comment>
<reference evidence="3" key="1">
    <citation type="submission" date="2022-07" db="EMBL/GenBank/DDBJ databases">
        <title>Genome Sequence of Xylaria arbuscula.</title>
        <authorList>
            <person name="Buettner E."/>
        </authorList>
    </citation>
    <scope>NUCLEOTIDE SEQUENCE</scope>
    <source>
        <strain evidence="3">VT107</strain>
    </source>
</reference>
<feature type="region of interest" description="Disordered" evidence="1">
    <location>
        <begin position="430"/>
        <end position="467"/>
    </location>
</feature>
<gene>
    <name evidence="3" type="ORF">NPX13_g2428</name>
</gene>
<feature type="compositionally biased region" description="Polar residues" evidence="1">
    <location>
        <begin position="430"/>
        <end position="454"/>
    </location>
</feature>
<dbReference type="Gene3D" id="1.10.510.10">
    <property type="entry name" value="Transferase(Phosphotransferase) domain 1"/>
    <property type="match status" value="1"/>
</dbReference>
<dbReference type="SUPFAM" id="SSF56112">
    <property type="entry name" value="Protein kinase-like (PK-like)"/>
    <property type="match status" value="1"/>
</dbReference>
<dbReference type="SMART" id="SM00220">
    <property type="entry name" value="S_TKc"/>
    <property type="match status" value="1"/>
</dbReference>
<feature type="region of interest" description="Disordered" evidence="1">
    <location>
        <begin position="676"/>
        <end position="696"/>
    </location>
</feature>
<evidence type="ECO:0000259" key="2">
    <source>
        <dbReference type="PROSITE" id="PS50011"/>
    </source>
</evidence>
<proteinExistence type="predicted"/>
<feature type="region of interest" description="Disordered" evidence="1">
    <location>
        <begin position="501"/>
        <end position="526"/>
    </location>
</feature>
<feature type="domain" description="Protein kinase" evidence="2">
    <location>
        <begin position="62"/>
        <end position="344"/>
    </location>
</feature>
<dbReference type="InterPro" id="IPR011009">
    <property type="entry name" value="Kinase-like_dom_sf"/>
</dbReference>
<dbReference type="VEuPathDB" id="FungiDB:F4678DRAFT_463692"/>
<dbReference type="AlphaFoldDB" id="A0A9W8TNR8"/>
<evidence type="ECO:0000313" key="3">
    <source>
        <dbReference type="EMBL" id="KAJ3578137.1"/>
    </source>
</evidence>
<evidence type="ECO:0000313" key="4">
    <source>
        <dbReference type="Proteomes" id="UP001148614"/>
    </source>
</evidence>
<dbReference type="EMBL" id="JANPWZ010000254">
    <property type="protein sequence ID" value="KAJ3578137.1"/>
    <property type="molecule type" value="Genomic_DNA"/>
</dbReference>
<dbReference type="PROSITE" id="PS00108">
    <property type="entry name" value="PROTEIN_KINASE_ST"/>
    <property type="match status" value="1"/>
</dbReference>
<dbReference type="InterPro" id="IPR000719">
    <property type="entry name" value="Prot_kinase_dom"/>
</dbReference>
<evidence type="ECO:0000256" key="1">
    <source>
        <dbReference type="SAM" id="MobiDB-lite"/>
    </source>
</evidence>
<protein>
    <recommendedName>
        <fullName evidence="2">Protein kinase domain-containing protein</fullName>
    </recommendedName>
</protein>
<dbReference type="GO" id="GO:0005524">
    <property type="term" value="F:ATP binding"/>
    <property type="evidence" value="ECO:0007669"/>
    <property type="project" value="InterPro"/>
</dbReference>